<dbReference type="RefSeq" id="WP_123641209.1">
    <property type="nucleotide sequence ID" value="NZ_ML119082.1"/>
</dbReference>
<dbReference type="PANTHER" id="PTHR42673:SF4">
    <property type="entry name" value="MALEYLACETOACETATE ISOMERASE"/>
    <property type="match status" value="1"/>
</dbReference>
<dbReference type="GO" id="GO:0006749">
    <property type="term" value="P:glutathione metabolic process"/>
    <property type="evidence" value="ECO:0007669"/>
    <property type="project" value="TreeGrafter"/>
</dbReference>
<dbReference type="SUPFAM" id="SSF52833">
    <property type="entry name" value="Thioredoxin-like"/>
    <property type="match status" value="1"/>
</dbReference>
<dbReference type="InterPro" id="IPR036249">
    <property type="entry name" value="Thioredoxin-like_sf"/>
</dbReference>
<keyword evidence="2" id="KW-0808">Transferase</keyword>
<dbReference type="InterPro" id="IPR036282">
    <property type="entry name" value="Glutathione-S-Trfase_C_sf"/>
</dbReference>
<dbReference type="Gene3D" id="1.20.1050.10">
    <property type="match status" value="1"/>
</dbReference>
<dbReference type="GO" id="GO:0016034">
    <property type="term" value="F:maleylacetoacetate isomerase activity"/>
    <property type="evidence" value="ECO:0007669"/>
    <property type="project" value="TreeGrafter"/>
</dbReference>
<dbReference type="Proteomes" id="UP000268016">
    <property type="component" value="Unassembled WGS sequence"/>
</dbReference>
<dbReference type="InterPro" id="IPR004045">
    <property type="entry name" value="Glutathione_S-Trfase_N"/>
</dbReference>
<sequence>MTYDLYIAARLHSSWSLRGWLMFARFGLPVRTQLLDIYGPGKDAAFAPLAPARLVPVIRTPSGTVLGDTLAIAETLAERHPDAGLWPSDPARRALARWLVAEMHSGFQALRSNCPMDLRHVYDAPPATEAVRADLARLEELWAMTPGPGPWLFGDYSLADAFYAPVATRIVTWSLPVSDRARAYVEAHLACPAFRQWRAEGLAESTRITRYDTDLPTRPWPG</sequence>
<proteinExistence type="predicted"/>
<dbReference type="SUPFAM" id="SSF47616">
    <property type="entry name" value="GST C-terminal domain-like"/>
    <property type="match status" value="1"/>
</dbReference>
<protein>
    <submittedName>
        <fullName evidence="2">Glutathione S-transferase</fullName>
    </submittedName>
</protein>
<reference evidence="2 3" key="1">
    <citation type="submission" date="2018-10" db="EMBL/GenBank/DDBJ databases">
        <title>Histidinibacterium lentulum gen. nov., sp. nov., a marine bacterium from the culture broth of Picochlorum sp. 122.</title>
        <authorList>
            <person name="Wang G."/>
        </authorList>
    </citation>
    <scope>NUCLEOTIDE SEQUENCE [LARGE SCALE GENOMIC DNA]</scope>
    <source>
        <strain evidence="2 3">B17</strain>
    </source>
</reference>
<name>A0A3N2R895_9RHOB</name>
<keyword evidence="3" id="KW-1185">Reference proteome</keyword>
<comment type="caution">
    <text evidence="2">The sequence shown here is derived from an EMBL/GenBank/DDBJ whole genome shotgun (WGS) entry which is preliminary data.</text>
</comment>
<dbReference type="OrthoDB" id="9799538at2"/>
<dbReference type="PANTHER" id="PTHR42673">
    <property type="entry name" value="MALEYLACETOACETATE ISOMERASE"/>
    <property type="match status" value="1"/>
</dbReference>
<evidence type="ECO:0000313" key="3">
    <source>
        <dbReference type="Proteomes" id="UP000268016"/>
    </source>
</evidence>
<evidence type="ECO:0000313" key="2">
    <source>
        <dbReference type="EMBL" id="ROU03674.1"/>
    </source>
</evidence>
<dbReference type="GO" id="GO:0006559">
    <property type="term" value="P:L-phenylalanine catabolic process"/>
    <property type="evidence" value="ECO:0007669"/>
    <property type="project" value="TreeGrafter"/>
</dbReference>
<dbReference type="EMBL" id="RDRB01000002">
    <property type="protein sequence ID" value="ROU03674.1"/>
    <property type="molecule type" value="Genomic_DNA"/>
</dbReference>
<dbReference type="Gene3D" id="3.40.30.10">
    <property type="entry name" value="Glutaredoxin"/>
    <property type="match status" value="1"/>
</dbReference>
<evidence type="ECO:0000259" key="1">
    <source>
        <dbReference type="Pfam" id="PF13409"/>
    </source>
</evidence>
<dbReference type="Pfam" id="PF13409">
    <property type="entry name" value="GST_N_2"/>
    <property type="match status" value="1"/>
</dbReference>
<accession>A0A3N2R895</accession>
<dbReference type="AlphaFoldDB" id="A0A3N2R895"/>
<gene>
    <name evidence="2" type="ORF">EAT49_05090</name>
</gene>
<dbReference type="GO" id="GO:0004364">
    <property type="term" value="F:glutathione transferase activity"/>
    <property type="evidence" value="ECO:0007669"/>
    <property type="project" value="TreeGrafter"/>
</dbReference>
<dbReference type="CDD" id="cd03194">
    <property type="entry name" value="GST_C_3"/>
    <property type="match status" value="1"/>
</dbReference>
<feature type="domain" description="GST N-terminal" evidence="1">
    <location>
        <begin position="12"/>
        <end position="78"/>
    </location>
</feature>
<organism evidence="2 3">
    <name type="scientific">Histidinibacterium lentulum</name>
    <dbReference type="NCBI Taxonomy" id="2480588"/>
    <lineage>
        <taxon>Bacteria</taxon>
        <taxon>Pseudomonadati</taxon>
        <taxon>Pseudomonadota</taxon>
        <taxon>Alphaproteobacteria</taxon>
        <taxon>Rhodobacterales</taxon>
        <taxon>Paracoccaceae</taxon>
        <taxon>Histidinibacterium</taxon>
    </lineage>
</organism>